<comment type="catalytic activity">
    <reaction evidence="3">
        <text>a diacylglycerol + H2O = a monoacylglycerol + a fatty acid + H(+)</text>
        <dbReference type="Rhea" id="RHEA:32731"/>
        <dbReference type="ChEBI" id="CHEBI:15377"/>
        <dbReference type="ChEBI" id="CHEBI:15378"/>
        <dbReference type="ChEBI" id="CHEBI:17408"/>
        <dbReference type="ChEBI" id="CHEBI:18035"/>
        <dbReference type="ChEBI" id="CHEBI:28868"/>
    </reaction>
</comment>
<proteinExistence type="inferred from homology"/>
<dbReference type="CDD" id="cd00519">
    <property type="entry name" value="Lipase_3"/>
    <property type="match status" value="1"/>
</dbReference>
<keyword evidence="6" id="KW-0732">Signal</keyword>
<dbReference type="AlphaFoldDB" id="A0A4S4M041"/>
<evidence type="ECO:0000256" key="2">
    <source>
        <dbReference type="ARBA" id="ARBA00043996"/>
    </source>
</evidence>
<dbReference type="GO" id="GO:0006629">
    <property type="term" value="P:lipid metabolic process"/>
    <property type="evidence" value="ECO:0007669"/>
    <property type="project" value="InterPro"/>
</dbReference>
<evidence type="ECO:0000256" key="4">
    <source>
        <dbReference type="ARBA" id="ARBA00048461"/>
    </source>
</evidence>
<feature type="domain" description="Fungal lipase-type" evidence="7">
    <location>
        <begin position="123"/>
        <end position="238"/>
    </location>
</feature>
<dbReference type="InterPro" id="IPR051218">
    <property type="entry name" value="Sec_MonoDiacylglyc_Lipase"/>
</dbReference>
<evidence type="ECO:0000313" key="9">
    <source>
        <dbReference type="Proteomes" id="UP000310158"/>
    </source>
</evidence>
<gene>
    <name evidence="8" type="ORF">EW146_g3109</name>
</gene>
<evidence type="ECO:0000256" key="1">
    <source>
        <dbReference type="ARBA" id="ARBA00023157"/>
    </source>
</evidence>
<comment type="catalytic activity">
    <reaction evidence="4">
        <text>a monoacylglycerol + H2O = glycerol + a fatty acid + H(+)</text>
        <dbReference type="Rhea" id="RHEA:15245"/>
        <dbReference type="ChEBI" id="CHEBI:15377"/>
        <dbReference type="ChEBI" id="CHEBI:15378"/>
        <dbReference type="ChEBI" id="CHEBI:17408"/>
        <dbReference type="ChEBI" id="CHEBI:17754"/>
        <dbReference type="ChEBI" id="CHEBI:28868"/>
    </reaction>
</comment>
<keyword evidence="9" id="KW-1185">Reference proteome</keyword>
<keyword evidence="1" id="KW-1015">Disulfide bond</keyword>
<reference evidence="8 9" key="1">
    <citation type="submission" date="2019-02" db="EMBL/GenBank/DDBJ databases">
        <title>Genome sequencing of the rare red list fungi Bondarzewia mesenterica.</title>
        <authorList>
            <person name="Buettner E."/>
            <person name="Kellner H."/>
        </authorList>
    </citation>
    <scope>NUCLEOTIDE SEQUENCE [LARGE SCALE GENOMIC DNA]</scope>
    <source>
        <strain evidence="8 9">DSM 108281</strain>
    </source>
</reference>
<evidence type="ECO:0000256" key="6">
    <source>
        <dbReference type="SAM" id="SignalP"/>
    </source>
</evidence>
<dbReference type="PANTHER" id="PTHR45856">
    <property type="entry name" value="ALPHA/BETA-HYDROLASES SUPERFAMILY PROTEIN"/>
    <property type="match status" value="1"/>
</dbReference>
<comment type="caution">
    <text evidence="8">The sequence shown here is derived from an EMBL/GenBank/DDBJ whole genome shotgun (WGS) entry which is preliminary data.</text>
</comment>
<protein>
    <recommendedName>
        <fullName evidence="7">Fungal lipase-type domain-containing protein</fullName>
    </recommendedName>
</protein>
<evidence type="ECO:0000256" key="5">
    <source>
        <dbReference type="SAM" id="MobiDB-lite"/>
    </source>
</evidence>
<accession>A0A4S4M041</accession>
<dbReference type="SUPFAM" id="SSF53474">
    <property type="entry name" value="alpha/beta-Hydrolases"/>
    <property type="match status" value="1"/>
</dbReference>
<dbReference type="Proteomes" id="UP000310158">
    <property type="component" value="Unassembled WGS sequence"/>
</dbReference>
<dbReference type="InterPro" id="IPR002921">
    <property type="entry name" value="Fungal_lipase-type"/>
</dbReference>
<sequence length="297" mass="31208">MAAHSFVVALAAVGFLTTRADGTLNKRQSITPLTQNQISAFKPFTYYASTAYCAPSATLTWSCGANCDANPGFVTTTSGGDGSVTQYCGRIHFSAALSESGYRSHSELGVPVLTDESLTLTTLDSTLFPGIDSSIEVHNGFAAAQARSAADVLAAVESTLSSYGANSVTIVGHSLGAALALLDSVYLPLHLPSSVMFKTIGYGMPRVGNQAFANYVDANLHLTHINNKEDPVPIIPGIFLGFVHPAGEVHIMDDNLWVSCPGQDNPSKECIVGDEPSLLNSDESDHDGPYDGVEMGC</sequence>
<feature type="chain" id="PRO_5020983696" description="Fungal lipase-type domain-containing protein" evidence="6">
    <location>
        <begin position="23"/>
        <end position="297"/>
    </location>
</feature>
<organism evidence="8 9">
    <name type="scientific">Bondarzewia mesenterica</name>
    <dbReference type="NCBI Taxonomy" id="1095465"/>
    <lineage>
        <taxon>Eukaryota</taxon>
        <taxon>Fungi</taxon>
        <taxon>Dikarya</taxon>
        <taxon>Basidiomycota</taxon>
        <taxon>Agaricomycotina</taxon>
        <taxon>Agaricomycetes</taxon>
        <taxon>Russulales</taxon>
        <taxon>Bondarzewiaceae</taxon>
        <taxon>Bondarzewia</taxon>
    </lineage>
</organism>
<dbReference type="PANTHER" id="PTHR45856:SF25">
    <property type="entry name" value="FUNGAL LIPASE-LIKE DOMAIN-CONTAINING PROTEIN"/>
    <property type="match status" value="1"/>
</dbReference>
<dbReference type="OrthoDB" id="426718at2759"/>
<evidence type="ECO:0000256" key="3">
    <source>
        <dbReference type="ARBA" id="ARBA00047591"/>
    </source>
</evidence>
<feature type="signal peptide" evidence="6">
    <location>
        <begin position="1"/>
        <end position="22"/>
    </location>
</feature>
<evidence type="ECO:0000259" key="7">
    <source>
        <dbReference type="Pfam" id="PF01764"/>
    </source>
</evidence>
<name>A0A4S4M041_9AGAM</name>
<dbReference type="Pfam" id="PF01764">
    <property type="entry name" value="Lipase_3"/>
    <property type="match status" value="1"/>
</dbReference>
<comment type="similarity">
    <text evidence="2">Belongs to the AB hydrolase superfamily. Lipase family. Class 3 subfamily.</text>
</comment>
<feature type="region of interest" description="Disordered" evidence="5">
    <location>
        <begin position="273"/>
        <end position="297"/>
    </location>
</feature>
<dbReference type="InterPro" id="IPR029058">
    <property type="entry name" value="AB_hydrolase_fold"/>
</dbReference>
<dbReference type="Gene3D" id="3.40.50.1820">
    <property type="entry name" value="alpha/beta hydrolase"/>
    <property type="match status" value="1"/>
</dbReference>
<dbReference type="EMBL" id="SGPL01000097">
    <property type="protein sequence ID" value="THH17777.1"/>
    <property type="molecule type" value="Genomic_DNA"/>
</dbReference>
<evidence type="ECO:0000313" key="8">
    <source>
        <dbReference type="EMBL" id="THH17777.1"/>
    </source>
</evidence>